<reference evidence="1 3" key="1">
    <citation type="submission" date="2008-03" db="EMBL/GenBank/DDBJ databases">
        <title>Annotation of Ixodes scapularis.</title>
        <authorList>
            <consortium name="Ixodes scapularis Genome Project Consortium"/>
            <person name="Caler E."/>
            <person name="Hannick L.I."/>
            <person name="Bidwell S."/>
            <person name="Joardar V."/>
            <person name="Thiagarajan M."/>
            <person name="Amedeo P."/>
            <person name="Galinsky K.J."/>
            <person name="Schobel S."/>
            <person name="Inman J."/>
            <person name="Hostetler J."/>
            <person name="Miller J."/>
            <person name="Hammond M."/>
            <person name="Megy K."/>
            <person name="Lawson D."/>
            <person name="Kodira C."/>
            <person name="Sutton G."/>
            <person name="Meyer J."/>
            <person name="Hill C.A."/>
            <person name="Birren B."/>
            <person name="Nene V."/>
            <person name="Collins F."/>
            <person name="Alarcon-Chaidez F."/>
            <person name="Wikel S."/>
            <person name="Strausberg R."/>
        </authorList>
    </citation>
    <scope>NUCLEOTIDE SEQUENCE [LARGE SCALE GENOMIC DNA]</scope>
    <source>
        <strain evidence="3">Wikel</strain>
        <strain evidence="1">Wikel colony</strain>
    </source>
</reference>
<accession>B7QMJ1</accession>
<dbReference type="InParanoid" id="B7QMJ1"/>
<dbReference type="Proteomes" id="UP000001555">
    <property type="component" value="Unassembled WGS sequence"/>
</dbReference>
<dbReference type="HOGENOM" id="CLU_2608715_0_0_1"/>
<gene>
    <name evidence="1" type="ORF">IscW_ISCW014039</name>
</gene>
<dbReference type="PaxDb" id="6945-B7QMJ1"/>
<keyword evidence="3" id="KW-1185">Reference proteome</keyword>
<sequence length="79" mass="8607">MGANFREPVEGKPLSVFGSNPSSVTLFGERLFLLDCERRGCSLRGATFPLRLLEAALGEKLLSLIGWSRLSARGVQGRN</sequence>
<organism>
    <name type="scientific">Ixodes scapularis</name>
    <name type="common">Black-legged tick</name>
    <name type="synonym">Deer tick</name>
    <dbReference type="NCBI Taxonomy" id="6945"/>
    <lineage>
        <taxon>Eukaryota</taxon>
        <taxon>Metazoa</taxon>
        <taxon>Ecdysozoa</taxon>
        <taxon>Arthropoda</taxon>
        <taxon>Chelicerata</taxon>
        <taxon>Arachnida</taxon>
        <taxon>Acari</taxon>
        <taxon>Parasitiformes</taxon>
        <taxon>Ixodida</taxon>
        <taxon>Ixodoidea</taxon>
        <taxon>Ixodidae</taxon>
        <taxon>Ixodinae</taxon>
        <taxon>Ixodes</taxon>
    </lineage>
</organism>
<name>B7QMJ1_IXOSC</name>
<dbReference type="EnsemblMetazoa" id="ISCW014039-RA">
    <property type="protein sequence ID" value="ISCW014039-PA"/>
    <property type="gene ID" value="ISCW014039"/>
</dbReference>
<dbReference type="EMBL" id="DS971592">
    <property type="protein sequence ID" value="EEC20063.1"/>
    <property type="molecule type" value="Genomic_DNA"/>
</dbReference>
<reference evidence="2" key="2">
    <citation type="submission" date="2020-05" db="UniProtKB">
        <authorList>
            <consortium name="EnsemblMetazoa"/>
        </authorList>
    </citation>
    <scope>IDENTIFICATION</scope>
    <source>
        <strain evidence="2">wikel</strain>
    </source>
</reference>
<evidence type="ECO:0000313" key="1">
    <source>
        <dbReference type="EMBL" id="EEC20063.1"/>
    </source>
</evidence>
<evidence type="ECO:0000313" key="2">
    <source>
        <dbReference type="EnsemblMetazoa" id="ISCW014039-PA"/>
    </source>
</evidence>
<evidence type="ECO:0000313" key="3">
    <source>
        <dbReference type="Proteomes" id="UP000001555"/>
    </source>
</evidence>
<dbReference type="VEuPathDB" id="VectorBase:ISCI014039"/>
<dbReference type="VEuPathDB" id="VectorBase:ISCW014039"/>
<dbReference type="EMBL" id="ABJB010395014">
    <property type="status" value="NOT_ANNOTATED_CDS"/>
    <property type="molecule type" value="Genomic_DNA"/>
</dbReference>
<dbReference type="AlphaFoldDB" id="B7QMJ1"/>
<proteinExistence type="predicted"/>
<protein>
    <submittedName>
        <fullName evidence="1 2">Uncharacterized protein</fullName>
    </submittedName>
</protein>